<dbReference type="InterPro" id="IPR041375">
    <property type="entry name" value="VapC45_PIN-like"/>
</dbReference>
<feature type="domain" description="VapC45 PIN like" evidence="1">
    <location>
        <begin position="1"/>
        <end position="60"/>
    </location>
</feature>
<dbReference type="EMBL" id="CP001029">
    <property type="protein sequence ID" value="ACB83040.1"/>
    <property type="molecule type" value="Genomic_DNA"/>
</dbReference>
<evidence type="ECO:0000313" key="3">
    <source>
        <dbReference type="Proteomes" id="UP000007136"/>
    </source>
</evidence>
<gene>
    <name evidence="2" type="ordered locus">Mpop_4944</name>
</gene>
<sequence>MRVFLDENMPRPLRHALAGHEVSYVEKEGWKGKENGELLALVEGRFDVILTSDGNIAYQQTLAGRALSMIVVPTNNLTHLRANGVAILQTLDEIAALDHRVIVTLDWRGRRSLRRLDATGATAVELGPVRPFRG</sequence>
<proteinExistence type="predicted"/>
<dbReference type="STRING" id="441620.Mpop_4944"/>
<name>B1ZLX1_METPB</name>
<evidence type="ECO:0000259" key="1">
    <source>
        <dbReference type="Pfam" id="PF18478"/>
    </source>
</evidence>
<evidence type="ECO:0000313" key="2">
    <source>
        <dbReference type="EMBL" id="ACB83040.1"/>
    </source>
</evidence>
<reference evidence="2" key="1">
    <citation type="submission" date="2008-04" db="EMBL/GenBank/DDBJ databases">
        <title>Complete sequence of chromosome of Methylobacterium populi BJ001.</title>
        <authorList>
            <consortium name="US DOE Joint Genome Institute"/>
            <person name="Copeland A."/>
            <person name="Lucas S."/>
            <person name="Lapidus A."/>
            <person name="Glavina del Rio T."/>
            <person name="Dalin E."/>
            <person name="Tice H."/>
            <person name="Bruce D."/>
            <person name="Goodwin L."/>
            <person name="Pitluck S."/>
            <person name="Chertkov O."/>
            <person name="Brettin T."/>
            <person name="Detter J.C."/>
            <person name="Han C."/>
            <person name="Kuske C.R."/>
            <person name="Schmutz J."/>
            <person name="Larimer F."/>
            <person name="Land M."/>
            <person name="Hauser L."/>
            <person name="Kyrpides N."/>
            <person name="Mikhailova N."/>
            <person name="Marx C."/>
            <person name="Richardson P."/>
        </authorList>
    </citation>
    <scope>NUCLEOTIDE SEQUENCE [LARGE SCALE GENOMIC DNA]</scope>
    <source>
        <strain evidence="2">BJ001</strain>
    </source>
</reference>
<dbReference type="HOGENOM" id="CLU_156527_1_0_5"/>
<dbReference type="KEGG" id="mpo:Mpop_4944"/>
<dbReference type="Pfam" id="PF18478">
    <property type="entry name" value="PIN_10"/>
    <property type="match status" value="1"/>
</dbReference>
<dbReference type="Proteomes" id="UP000007136">
    <property type="component" value="Chromosome"/>
</dbReference>
<accession>B1ZLX1</accession>
<protein>
    <recommendedName>
        <fullName evidence="1">VapC45 PIN like domain-containing protein</fullName>
    </recommendedName>
</protein>
<organism evidence="2 3">
    <name type="scientific">Methylorubrum populi (strain ATCC BAA-705 / NCIMB 13946 / BJ001)</name>
    <name type="common">Methylobacterium populi</name>
    <dbReference type="NCBI Taxonomy" id="441620"/>
    <lineage>
        <taxon>Bacteria</taxon>
        <taxon>Pseudomonadati</taxon>
        <taxon>Pseudomonadota</taxon>
        <taxon>Alphaproteobacteria</taxon>
        <taxon>Hyphomicrobiales</taxon>
        <taxon>Methylobacteriaceae</taxon>
        <taxon>Methylorubrum</taxon>
    </lineage>
</organism>
<dbReference type="AlphaFoldDB" id="B1ZLX1"/>